<dbReference type="GO" id="GO:0097163">
    <property type="term" value="F:sulfur carrier activity"/>
    <property type="evidence" value="ECO:0007669"/>
    <property type="project" value="TreeGrafter"/>
</dbReference>
<dbReference type="NCBIfam" id="NF001237">
    <property type="entry name" value="PRK00207.1"/>
    <property type="match status" value="1"/>
</dbReference>
<dbReference type="EC" id="2.8.1.-" evidence="6"/>
<dbReference type="GO" id="GO:0002143">
    <property type="term" value="P:tRNA wobble position uridine thiolation"/>
    <property type="evidence" value="ECO:0007669"/>
    <property type="project" value="TreeGrafter"/>
</dbReference>
<keyword evidence="4 6" id="KW-0808">Transferase</keyword>
<dbReference type="Proteomes" id="UP000254704">
    <property type="component" value="Unassembled WGS sequence"/>
</dbReference>
<dbReference type="NCBIfam" id="TIGR03012">
    <property type="entry name" value="sulf_tusD_dsrE"/>
    <property type="match status" value="1"/>
</dbReference>
<dbReference type="PANTHER" id="PTHR34874:SF3">
    <property type="entry name" value="SULFURTRANSFERASE TUSD"/>
    <property type="match status" value="1"/>
</dbReference>
<keyword evidence="8" id="KW-1185">Reference proteome</keyword>
<dbReference type="PANTHER" id="PTHR34874">
    <property type="entry name" value="PROTEIN YCHN"/>
    <property type="match status" value="1"/>
</dbReference>
<dbReference type="InterPro" id="IPR003787">
    <property type="entry name" value="Sulphur_relay_DsrE/F-like"/>
</dbReference>
<evidence type="ECO:0000313" key="8">
    <source>
        <dbReference type="Proteomes" id="UP001052140"/>
    </source>
</evidence>
<dbReference type="OrthoDB" id="9787483at2"/>
<evidence type="ECO:0000256" key="4">
    <source>
        <dbReference type="ARBA" id="ARBA00022679"/>
    </source>
</evidence>
<comment type="subcellular location">
    <subcellularLocation>
        <location evidence="1">Cytoplasm</location>
    </subcellularLocation>
</comment>
<protein>
    <submittedName>
        <fullName evidence="6">Sulfurtransferase TusD</fullName>
        <ecNumber evidence="6">2.8.1.-</ecNumber>
    </submittedName>
</protein>
<dbReference type="EMBL" id="BPUX01000027">
    <property type="protein sequence ID" value="GJH43647.1"/>
    <property type="molecule type" value="Genomic_DNA"/>
</dbReference>
<dbReference type="SUPFAM" id="SSF75169">
    <property type="entry name" value="DsrEFH-like"/>
    <property type="match status" value="1"/>
</dbReference>
<reference evidence="5" key="2">
    <citation type="submission" date="2024-05" db="EMBL/GenBank/DDBJ databases">
        <title>Determining zoonotic pasteurella genome.</title>
        <authorList>
            <person name="Maeda T."/>
            <person name="Takahashi T."/>
            <person name="Yoshida H."/>
        </authorList>
    </citation>
    <scope>NUCLEOTIDE SEQUENCE</scope>
    <source>
        <strain evidence="5">PA42</strain>
    </source>
</reference>
<evidence type="ECO:0000313" key="6">
    <source>
        <dbReference type="EMBL" id="SUC11011.1"/>
    </source>
</evidence>
<evidence type="ECO:0000256" key="1">
    <source>
        <dbReference type="ARBA" id="ARBA00004496"/>
    </source>
</evidence>
<comment type="similarity">
    <text evidence="2">Belongs to the DsrE/TusD family.</text>
</comment>
<evidence type="ECO:0000256" key="3">
    <source>
        <dbReference type="ARBA" id="ARBA00022490"/>
    </source>
</evidence>
<reference evidence="6 7" key="1">
    <citation type="submission" date="2018-06" db="EMBL/GenBank/DDBJ databases">
        <authorList>
            <consortium name="Pathogen Informatics"/>
            <person name="Doyle S."/>
        </authorList>
    </citation>
    <scope>NUCLEOTIDE SEQUENCE [LARGE SCALE GENOMIC DNA]</scope>
    <source>
        <strain evidence="6 7">NCTC11621</strain>
    </source>
</reference>
<dbReference type="EMBL" id="UGTV01000015">
    <property type="protein sequence ID" value="SUC11011.1"/>
    <property type="molecule type" value="Genomic_DNA"/>
</dbReference>
<evidence type="ECO:0000313" key="7">
    <source>
        <dbReference type="Proteomes" id="UP000254704"/>
    </source>
</evidence>
<dbReference type="Gene3D" id="3.40.1260.10">
    <property type="entry name" value="DsrEFH-like"/>
    <property type="match status" value="1"/>
</dbReference>
<proteinExistence type="inferred from homology"/>
<dbReference type="InterPro" id="IPR017463">
    <property type="entry name" value="Sulphur_relay_TusD/DsrE"/>
</dbReference>
<dbReference type="RefSeq" id="WP_049214768.1">
    <property type="nucleotide sequence ID" value="NZ_BPUX01000027.1"/>
</dbReference>
<dbReference type="GO" id="GO:0016783">
    <property type="term" value="F:sulfurtransferase activity"/>
    <property type="evidence" value="ECO:0007669"/>
    <property type="project" value="InterPro"/>
</dbReference>
<dbReference type="Pfam" id="PF02635">
    <property type="entry name" value="DsrE"/>
    <property type="match status" value="1"/>
</dbReference>
<dbReference type="GeneID" id="69687869"/>
<sequence length="126" mass="13988">MRYVLCIKQPIYGAQGGYLAYQIAQALVEQGHQISQIFFFQQGTTTGNAFVYPANDEFNLQKAWQNFSQQYDVPLHLCIAAAQRRGIVDTQSAKTVGQTNLASHFVLAGLGEFSQALLESDRVLTL</sequence>
<name>A0A379EXA3_9PAST</name>
<dbReference type="AlphaFoldDB" id="A0A379EXA3"/>
<dbReference type="Proteomes" id="UP001052140">
    <property type="component" value="Unassembled WGS sequence"/>
</dbReference>
<dbReference type="InterPro" id="IPR027396">
    <property type="entry name" value="DsrEFH-like"/>
</dbReference>
<accession>A0A379EXA3</accession>
<keyword evidence="3" id="KW-0963">Cytoplasm</keyword>
<organism evidence="6 7">
    <name type="scientific">Pasteurella canis</name>
    <dbReference type="NCBI Taxonomy" id="753"/>
    <lineage>
        <taxon>Bacteria</taxon>
        <taxon>Pseudomonadati</taxon>
        <taxon>Pseudomonadota</taxon>
        <taxon>Gammaproteobacteria</taxon>
        <taxon>Pasteurellales</taxon>
        <taxon>Pasteurellaceae</taxon>
        <taxon>Pasteurella</taxon>
    </lineage>
</organism>
<dbReference type="GO" id="GO:1990228">
    <property type="term" value="C:sulfurtransferase complex"/>
    <property type="evidence" value="ECO:0007669"/>
    <property type="project" value="TreeGrafter"/>
</dbReference>
<dbReference type="FunFam" id="3.40.1260.10:FF:000001">
    <property type="entry name" value="Sulfurtransferase TusD"/>
    <property type="match status" value="1"/>
</dbReference>
<evidence type="ECO:0000313" key="5">
    <source>
        <dbReference type="EMBL" id="GJH43647.1"/>
    </source>
</evidence>
<gene>
    <name evidence="6" type="primary">tusD</name>
    <name evidence="6" type="ORF">NCTC11621_02093</name>
    <name evidence="5" type="ORF">PA42_18210</name>
</gene>
<evidence type="ECO:0000256" key="2">
    <source>
        <dbReference type="ARBA" id="ARBA00007067"/>
    </source>
</evidence>